<sequence length="224" mass="24713">MNTNKSQRDMNVLVIGANGQIGRRLVHDLKDANHTPVAMVRKEEQVSQFKKEGIKTVLADLEEDFSHAFKDMDAVVFTAGSDANTPKSQTDVIDRKGAIKAIDEAEEAGVNRFIMVSALKANRDEDLWSEAMQHYYEAKSAADEHLRNTDLDYTVLMPGRLTNEPGTGKVELSNHIENIEGRTITRDDVAVVIAELIDSPATFGKSLDLLQGETSIENAIKSIS</sequence>
<organism evidence="2 3">
    <name type="scientific">Gracilimonas halophila</name>
    <dbReference type="NCBI Taxonomy" id="1834464"/>
    <lineage>
        <taxon>Bacteria</taxon>
        <taxon>Pseudomonadati</taxon>
        <taxon>Balneolota</taxon>
        <taxon>Balneolia</taxon>
        <taxon>Balneolales</taxon>
        <taxon>Balneolaceae</taxon>
        <taxon>Gracilimonas</taxon>
    </lineage>
</organism>
<dbReference type="InterPro" id="IPR036291">
    <property type="entry name" value="NAD(P)-bd_dom_sf"/>
</dbReference>
<proteinExistence type="predicted"/>
<dbReference type="Pfam" id="PF13460">
    <property type="entry name" value="NAD_binding_10"/>
    <property type="match status" value="1"/>
</dbReference>
<dbReference type="CDD" id="cd05243">
    <property type="entry name" value="SDR_a5"/>
    <property type="match status" value="1"/>
</dbReference>
<protein>
    <submittedName>
        <fullName evidence="2">SDR family oxidoreductase</fullName>
    </submittedName>
</protein>
<reference evidence="3" key="1">
    <citation type="journal article" date="2019" name="Int. J. Syst. Evol. Microbiol.">
        <title>The Global Catalogue of Microorganisms (GCM) 10K type strain sequencing project: providing services to taxonomists for standard genome sequencing and annotation.</title>
        <authorList>
            <consortium name="The Broad Institute Genomics Platform"/>
            <consortium name="The Broad Institute Genome Sequencing Center for Infectious Disease"/>
            <person name="Wu L."/>
            <person name="Ma J."/>
        </authorList>
    </citation>
    <scope>NUCLEOTIDE SEQUENCE [LARGE SCALE GENOMIC DNA]</scope>
    <source>
        <strain evidence="3">KCTC 52042</strain>
    </source>
</reference>
<dbReference type="EMBL" id="JBHULI010000025">
    <property type="protein sequence ID" value="MFD2533296.1"/>
    <property type="molecule type" value="Genomic_DNA"/>
</dbReference>
<dbReference type="PANTHER" id="PTHR15020">
    <property type="entry name" value="FLAVIN REDUCTASE-RELATED"/>
    <property type="match status" value="1"/>
</dbReference>
<keyword evidence="3" id="KW-1185">Reference proteome</keyword>
<comment type="caution">
    <text evidence="2">The sequence shown here is derived from an EMBL/GenBank/DDBJ whole genome shotgun (WGS) entry which is preliminary data.</text>
</comment>
<evidence type="ECO:0000259" key="1">
    <source>
        <dbReference type="Pfam" id="PF13460"/>
    </source>
</evidence>
<dbReference type="PANTHER" id="PTHR15020:SF50">
    <property type="entry name" value="UPF0659 PROTEIN YMR090W"/>
    <property type="match status" value="1"/>
</dbReference>
<dbReference type="Gene3D" id="3.40.50.720">
    <property type="entry name" value="NAD(P)-binding Rossmann-like Domain"/>
    <property type="match status" value="1"/>
</dbReference>
<dbReference type="RefSeq" id="WP_390303331.1">
    <property type="nucleotide sequence ID" value="NZ_JBHULI010000025.1"/>
</dbReference>
<gene>
    <name evidence="2" type="ORF">ACFSVN_12650</name>
</gene>
<dbReference type="SUPFAM" id="SSF51735">
    <property type="entry name" value="NAD(P)-binding Rossmann-fold domains"/>
    <property type="match status" value="1"/>
</dbReference>
<dbReference type="Proteomes" id="UP001597460">
    <property type="component" value="Unassembled WGS sequence"/>
</dbReference>
<name>A0ABW5JML7_9BACT</name>
<dbReference type="InterPro" id="IPR016040">
    <property type="entry name" value="NAD(P)-bd_dom"/>
</dbReference>
<accession>A0ABW5JML7</accession>
<evidence type="ECO:0000313" key="2">
    <source>
        <dbReference type="EMBL" id="MFD2533296.1"/>
    </source>
</evidence>
<feature type="domain" description="NAD(P)-binding" evidence="1">
    <location>
        <begin position="16"/>
        <end position="200"/>
    </location>
</feature>
<evidence type="ECO:0000313" key="3">
    <source>
        <dbReference type="Proteomes" id="UP001597460"/>
    </source>
</evidence>